<dbReference type="UniPathway" id="UPA00242"/>
<dbReference type="NCBIfam" id="NF008277">
    <property type="entry name" value="PRK11055.1"/>
    <property type="match status" value="1"/>
</dbReference>
<evidence type="ECO:0000256" key="7">
    <source>
        <dbReference type="ARBA" id="ARBA00023277"/>
    </source>
</evidence>
<dbReference type="InterPro" id="IPR011013">
    <property type="entry name" value="Gal_mutarotase_sf_dom"/>
</dbReference>
<dbReference type="InterPro" id="IPR047215">
    <property type="entry name" value="Galactose_mutarotase-like"/>
</dbReference>
<accession>A0A1M5M473</accession>
<dbReference type="PANTHER" id="PTHR10091:SF0">
    <property type="entry name" value="GALACTOSE MUTAROTASE"/>
    <property type="match status" value="1"/>
</dbReference>
<dbReference type="InterPro" id="IPR015443">
    <property type="entry name" value="Aldose_1-epimerase"/>
</dbReference>
<dbReference type="RefSeq" id="WP_072942017.1">
    <property type="nucleotide sequence ID" value="NZ_FQWO01000003.1"/>
</dbReference>
<comment type="catalytic activity">
    <reaction evidence="8">
        <text>alpha-D-glucose = beta-D-glucose</text>
        <dbReference type="Rhea" id="RHEA:10264"/>
        <dbReference type="ChEBI" id="CHEBI:15903"/>
        <dbReference type="ChEBI" id="CHEBI:17925"/>
        <dbReference type="EC" id="5.1.3.3"/>
    </reaction>
</comment>
<evidence type="ECO:0000256" key="3">
    <source>
        <dbReference type="ARBA" id="ARBA00006206"/>
    </source>
</evidence>
<dbReference type="GO" id="GO:0004034">
    <property type="term" value="F:aldose 1-epimerase activity"/>
    <property type="evidence" value="ECO:0007669"/>
    <property type="project" value="UniProtKB-EC"/>
</dbReference>
<evidence type="ECO:0000256" key="1">
    <source>
        <dbReference type="ARBA" id="ARBA00001913"/>
    </source>
</evidence>
<dbReference type="Proteomes" id="UP000237771">
    <property type="component" value="Unassembled WGS sequence"/>
</dbReference>
<dbReference type="GO" id="GO:0033499">
    <property type="term" value="P:galactose catabolic process via UDP-galactose, Leloir pathway"/>
    <property type="evidence" value="ECO:0007669"/>
    <property type="project" value="TreeGrafter"/>
</dbReference>
<evidence type="ECO:0000256" key="4">
    <source>
        <dbReference type="ARBA" id="ARBA00011245"/>
    </source>
</evidence>
<dbReference type="InterPro" id="IPR014718">
    <property type="entry name" value="GH-type_carb-bd"/>
</dbReference>
<dbReference type="AlphaFoldDB" id="A0A1M5M473"/>
<dbReference type="GO" id="GO:0006006">
    <property type="term" value="P:glucose metabolic process"/>
    <property type="evidence" value="ECO:0007669"/>
    <property type="project" value="TreeGrafter"/>
</dbReference>
<dbReference type="SUPFAM" id="SSF74650">
    <property type="entry name" value="Galactose mutarotase-like"/>
    <property type="match status" value="1"/>
</dbReference>
<dbReference type="EC" id="5.1.3.3" evidence="8"/>
<evidence type="ECO:0000256" key="5">
    <source>
        <dbReference type="ARBA" id="ARBA00022837"/>
    </source>
</evidence>
<dbReference type="EMBL" id="FQWO01000003">
    <property type="protein sequence ID" value="SHG71503.1"/>
    <property type="molecule type" value="Genomic_DNA"/>
</dbReference>
<keyword evidence="15" id="KW-1185">Reference proteome</keyword>
<evidence type="ECO:0000313" key="14">
    <source>
        <dbReference type="Proteomes" id="UP000184384"/>
    </source>
</evidence>
<evidence type="ECO:0000256" key="2">
    <source>
        <dbReference type="ARBA" id="ARBA00005028"/>
    </source>
</evidence>
<feature type="binding site" evidence="11">
    <location>
        <begin position="181"/>
        <end position="183"/>
    </location>
    <ligand>
        <name>beta-D-galactose</name>
        <dbReference type="ChEBI" id="CHEBI:27667"/>
    </ligand>
</feature>
<dbReference type="CDD" id="cd09019">
    <property type="entry name" value="galactose_mutarotase_like"/>
    <property type="match status" value="1"/>
</dbReference>
<comment type="subunit">
    <text evidence="4">Monomer.</text>
</comment>
<evidence type="ECO:0000256" key="6">
    <source>
        <dbReference type="ARBA" id="ARBA00023235"/>
    </source>
</evidence>
<evidence type="ECO:0000256" key="10">
    <source>
        <dbReference type="PIRSR" id="PIRSR005096-2"/>
    </source>
</evidence>
<comment type="cofactor">
    <cofactor evidence="1">
        <name>Ca(2+)</name>
        <dbReference type="ChEBI" id="CHEBI:29108"/>
    </cofactor>
</comment>
<organism evidence="13 14">
    <name type="scientific">Flavobacterium granuli</name>
    <dbReference type="NCBI Taxonomy" id="280093"/>
    <lineage>
        <taxon>Bacteria</taxon>
        <taxon>Pseudomonadati</taxon>
        <taxon>Bacteroidota</taxon>
        <taxon>Flavobacteriia</taxon>
        <taxon>Flavobacteriales</taxon>
        <taxon>Flavobacteriaceae</taxon>
        <taxon>Flavobacterium</taxon>
    </lineage>
</organism>
<dbReference type="GO" id="GO:0030246">
    <property type="term" value="F:carbohydrate binding"/>
    <property type="evidence" value="ECO:0007669"/>
    <property type="project" value="InterPro"/>
</dbReference>
<sequence length="333" mass="37015">MELFGLLPDGQVVNSFELINEKGMKLKVINYGATITSLKVPNKEGELVDVVLGFDTLASYMKSFELAGAPYFGSTVGRFAGRINKGEFNLNGEAFHLNKNNNGHSLHGGIHNFSQKLWKLEKQTQGENPSVSLSYVSPDKEENYPGELSVSLTYTLSEDNELIIEYLANTTKDTVVNLTHHSYFNLDGHKSTISDQDLIVNSSKILEKTNDNIPTGKFLELANGAFDYKTAKKCPSNIDDTFVLEDKNEFAAALFNKANDLKMTVYTDQPAVHIYVGGGCEDIKGKEEAVYHALSGICFETQNFPDAPNQGHFPTAILKKEASYHQKTRYKFE</sequence>
<feature type="active site" description="Proton donor" evidence="9">
    <location>
        <position position="181"/>
    </location>
</feature>
<evidence type="ECO:0000256" key="8">
    <source>
        <dbReference type="PIRNR" id="PIRNR005096"/>
    </source>
</evidence>
<dbReference type="PIRSF" id="PIRSF005096">
    <property type="entry name" value="GALM"/>
    <property type="match status" value="1"/>
</dbReference>
<reference evidence="14" key="2">
    <citation type="submission" date="2016-11" db="EMBL/GenBank/DDBJ databases">
        <authorList>
            <person name="Varghese N."/>
            <person name="Submissions S."/>
        </authorList>
    </citation>
    <scope>NUCLEOTIDE SEQUENCE [LARGE SCALE GENOMIC DNA]</scope>
    <source>
        <strain evidence="14">DSM 19729</strain>
    </source>
</reference>
<reference evidence="13" key="1">
    <citation type="submission" date="2016-11" db="EMBL/GenBank/DDBJ databases">
        <authorList>
            <person name="Jaros S."/>
            <person name="Januszkiewicz K."/>
            <person name="Wedrychowicz H."/>
        </authorList>
    </citation>
    <scope>NUCLEOTIDE SEQUENCE [LARGE SCALE GENOMIC DNA]</scope>
    <source>
        <strain evidence="13">DSM 19729</strain>
    </source>
</reference>
<dbReference type="OrthoDB" id="9779408at2"/>
<evidence type="ECO:0000313" key="13">
    <source>
        <dbReference type="EMBL" id="SHG71503.1"/>
    </source>
</evidence>
<feature type="active site" description="Proton acceptor" evidence="9">
    <location>
        <position position="300"/>
    </location>
</feature>
<comment type="similarity">
    <text evidence="3 8">Belongs to the aldose epimerase family.</text>
</comment>
<comment type="pathway">
    <text evidence="2 8">Carbohydrate metabolism; hexose metabolism.</text>
</comment>
<dbReference type="STRING" id="280093.SAMN05443373_103309"/>
<evidence type="ECO:0000313" key="12">
    <source>
        <dbReference type="EMBL" id="PRZ24191.1"/>
    </source>
</evidence>
<dbReference type="EMBL" id="PVUB01000004">
    <property type="protein sequence ID" value="PRZ24191.1"/>
    <property type="molecule type" value="Genomic_DNA"/>
</dbReference>
<proteinExistence type="inferred from homology"/>
<dbReference type="Pfam" id="PF01263">
    <property type="entry name" value="Aldose_epim"/>
    <property type="match status" value="1"/>
</dbReference>
<reference evidence="12 15" key="3">
    <citation type="submission" date="2018-03" db="EMBL/GenBank/DDBJ databases">
        <title>Genomic Encyclopedia of Archaeal and Bacterial Type Strains, Phase II (KMG-II): from individual species to whole genera.</title>
        <authorList>
            <person name="Goeker M."/>
        </authorList>
    </citation>
    <scope>NUCLEOTIDE SEQUENCE [LARGE SCALE GENOMIC DNA]</scope>
    <source>
        <strain evidence="12 15">DSM 17797</strain>
    </source>
</reference>
<protein>
    <recommendedName>
        <fullName evidence="8">Aldose 1-epimerase</fullName>
        <ecNumber evidence="8">5.1.3.3</ecNumber>
    </recommendedName>
</protein>
<dbReference type="Gene3D" id="2.70.98.10">
    <property type="match status" value="1"/>
</dbReference>
<feature type="binding site" evidence="10">
    <location>
        <position position="239"/>
    </location>
    <ligand>
        <name>beta-D-galactose</name>
        <dbReference type="ChEBI" id="CHEBI:27667"/>
    </ligand>
</feature>
<evidence type="ECO:0000256" key="11">
    <source>
        <dbReference type="PIRSR" id="PIRSR005096-3"/>
    </source>
</evidence>
<dbReference type="InterPro" id="IPR008183">
    <property type="entry name" value="Aldose_1/G6P_1-epimerase"/>
</dbReference>
<keyword evidence="7 8" id="KW-0119">Carbohydrate metabolism</keyword>
<keyword evidence="6 8" id="KW-0413">Isomerase</keyword>
<evidence type="ECO:0000313" key="15">
    <source>
        <dbReference type="Proteomes" id="UP000237771"/>
    </source>
</evidence>
<keyword evidence="5" id="KW-0106">Calcium</keyword>
<dbReference type="Proteomes" id="UP000184384">
    <property type="component" value="Unassembled WGS sequence"/>
</dbReference>
<evidence type="ECO:0000256" key="9">
    <source>
        <dbReference type="PIRSR" id="PIRSR005096-1"/>
    </source>
</evidence>
<gene>
    <name evidence="12" type="ORF">BC624_104309</name>
    <name evidence="13" type="ORF">SAMN05443373_103309</name>
</gene>
<name>A0A1M5M473_9FLAO</name>
<dbReference type="PANTHER" id="PTHR10091">
    <property type="entry name" value="ALDOSE-1-EPIMERASE"/>
    <property type="match status" value="1"/>
</dbReference>